<accession>A0A161VRV0</accession>
<feature type="compositionally biased region" description="Polar residues" evidence="1">
    <location>
        <begin position="29"/>
        <end position="40"/>
    </location>
</feature>
<dbReference type="STRING" id="708197.A0A161VRV0"/>
<protein>
    <submittedName>
        <fullName evidence="2">Uncharacterized protein</fullName>
    </submittedName>
</protein>
<comment type="caution">
    <text evidence="2">The sequence shown here is derived from an EMBL/GenBank/DDBJ whole genome shotgun (WGS) entry which is preliminary data.</text>
</comment>
<evidence type="ECO:0000313" key="2">
    <source>
        <dbReference type="EMBL" id="KZL73935.1"/>
    </source>
</evidence>
<reference evidence="2 3" key="1">
    <citation type="submission" date="2015-06" db="EMBL/GenBank/DDBJ databases">
        <title>Survival trade-offs in plant roots during colonization by closely related pathogenic and mutualistic fungi.</title>
        <authorList>
            <person name="Hacquard S."/>
            <person name="Kracher B."/>
            <person name="Hiruma K."/>
            <person name="Weinman A."/>
            <person name="Muench P."/>
            <person name="Garrido Oter R."/>
            <person name="Ver Loren van Themaat E."/>
            <person name="Dallerey J.-F."/>
            <person name="Damm U."/>
            <person name="Henrissat B."/>
            <person name="Lespinet O."/>
            <person name="Thon M."/>
            <person name="Kemen E."/>
            <person name="McHardy A.C."/>
            <person name="Schulze-Lefert P."/>
            <person name="O'Connell R.J."/>
        </authorList>
    </citation>
    <scope>NUCLEOTIDE SEQUENCE [LARGE SCALE GENOMIC DNA]</scope>
    <source>
        <strain evidence="2 3">0861</strain>
    </source>
</reference>
<dbReference type="EMBL" id="LFIV01000038">
    <property type="protein sequence ID" value="KZL73935.1"/>
    <property type="molecule type" value="Genomic_DNA"/>
</dbReference>
<feature type="compositionally biased region" description="Basic and acidic residues" evidence="1">
    <location>
        <begin position="15"/>
        <end position="28"/>
    </location>
</feature>
<proteinExistence type="predicted"/>
<evidence type="ECO:0000256" key="1">
    <source>
        <dbReference type="SAM" id="MobiDB-lite"/>
    </source>
</evidence>
<feature type="compositionally biased region" description="Basic and acidic residues" evidence="1">
    <location>
        <begin position="98"/>
        <end position="113"/>
    </location>
</feature>
<keyword evidence="3" id="KW-1185">Reference proteome</keyword>
<feature type="region of interest" description="Disordered" evidence="1">
    <location>
        <begin position="1"/>
        <end position="40"/>
    </location>
</feature>
<organism evidence="2 3">
    <name type="scientific">Colletotrichum tofieldiae</name>
    <dbReference type="NCBI Taxonomy" id="708197"/>
    <lineage>
        <taxon>Eukaryota</taxon>
        <taxon>Fungi</taxon>
        <taxon>Dikarya</taxon>
        <taxon>Ascomycota</taxon>
        <taxon>Pezizomycotina</taxon>
        <taxon>Sordariomycetes</taxon>
        <taxon>Hypocreomycetidae</taxon>
        <taxon>Glomerellales</taxon>
        <taxon>Glomerellaceae</taxon>
        <taxon>Colletotrichum</taxon>
        <taxon>Colletotrichum spaethianum species complex</taxon>
    </lineage>
</organism>
<dbReference type="Proteomes" id="UP000076552">
    <property type="component" value="Unassembled WGS sequence"/>
</dbReference>
<sequence length="145" mass="15957">MEGSNQITDLAQQLVDREQPRQGEERLQDSSPTAGNSQQWAEIGWETKKAFANHQADQAAGKGRITPRLAALPEGILCLQQRREEEQQASYEASRLGSHTERDANDGTIFEKADIDEDEDIPTGGQSKRQEAASGTVANQGEELH</sequence>
<feature type="compositionally biased region" description="Polar residues" evidence="1">
    <location>
        <begin position="1"/>
        <end position="11"/>
    </location>
</feature>
<gene>
    <name evidence="2" type="ORF">CT0861_08532</name>
</gene>
<feature type="non-terminal residue" evidence="2">
    <location>
        <position position="145"/>
    </location>
</feature>
<name>A0A161VRV0_9PEZI</name>
<dbReference type="AlphaFoldDB" id="A0A161VRV0"/>
<evidence type="ECO:0000313" key="3">
    <source>
        <dbReference type="Proteomes" id="UP000076552"/>
    </source>
</evidence>
<feature type="region of interest" description="Disordered" evidence="1">
    <location>
        <begin position="83"/>
        <end position="145"/>
    </location>
</feature>